<dbReference type="SUPFAM" id="SSF52343">
    <property type="entry name" value="Ferredoxin reductase-like, C-terminal NADP-linked domain"/>
    <property type="match status" value="1"/>
</dbReference>
<dbReference type="SFLD" id="SFLDS00052">
    <property type="entry name" value="Ferric_Reductase_Domain"/>
    <property type="match status" value="1"/>
</dbReference>
<evidence type="ECO:0000256" key="6">
    <source>
        <dbReference type="ARBA" id="ARBA00023002"/>
    </source>
</evidence>
<dbReference type="InterPro" id="IPR013121">
    <property type="entry name" value="Fe_red_NAD-bd_6"/>
</dbReference>
<keyword evidence="3" id="KW-0813">Transport</keyword>
<dbReference type="GO" id="GO:0006879">
    <property type="term" value="P:intracellular iron ion homeostasis"/>
    <property type="evidence" value="ECO:0007669"/>
    <property type="project" value="TreeGrafter"/>
</dbReference>
<reference evidence="13" key="1">
    <citation type="submission" date="2014-08" db="EMBL/GenBank/DDBJ databases">
        <authorList>
            <person name="Sharma Rahul"/>
            <person name="Thines Marco"/>
        </authorList>
    </citation>
    <scope>NUCLEOTIDE SEQUENCE</scope>
</reference>
<organism evidence="13">
    <name type="scientific">Phaffia rhodozyma</name>
    <name type="common">Yeast</name>
    <name type="synonym">Xanthophyllomyces dendrorhous</name>
    <dbReference type="NCBI Taxonomy" id="264483"/>
    <lineage>
        <taxon>Eukaryota</taxon>
        <taxon>Fungi</taxon>
        <taxon>Dikarya</taxon>
        <taxon>Basidiomycota</taxon>
        <taxon>Agaricomycotina</taxon>
        <taxon>Tremellomycetes</taxon>
        <taxon>Cystofilobasidiales</taxon>
        <taxon>Mrakiaceae</taxon>
        <taxon>Phaffia</taxon>
    </lineage>
</organism>
<feature type="transmembrane region" description="Helical" evidence="11">
    <location>
        <begin position="56"/>
        <end position="78"/>
    </location>
</feature>
<dbReference type="Pfam" id="PF08030">
    <property type="entry name" value="NAD_binding_6"/>
    <property type="match status" value="1"/>
</dbReference>
<feature type="transmembrane region" description="Helical" evidence="11">
    <location>
        <begin position="254"/>
        <end position="271"/>
    </location>
</feature>
<name>A0A0F7SQ63_PHARH</name>
<protein>
    <submittedName>
        <fullName evidence="13">Ferric reductase, NADH/NADPH oxidase and related proteins</fullName>
    </submittedName>
</protein>
<dbReference type="InterPro" id="IPR039261">
    <property type="entry name" value="FNR_nucleotide-bd"/>
</dbReference>
<dbReference type="GO" id="GO:0000293">
    <property type="term" value="F:ferric-chelate reductase activity"/>
    <property type="evidence" value="ECO:0007669"/>
    <property type="project" value="UniProtKB-ARBA"/>
</dbReference>
<keyword evidence="5 11" id="KW-1133">Transmembrane helix</keyword>
<keyword evidence="4 11" id="KW-0812">Transmembrane</keyword>
<comment type="similarity">
    <text evidence="2">Belongs to the ferric reductase (FRE) family.</text>
</comment>
<dbReference type="InterPro" id="IPR051410">
    <property type="entry name" value="Ferric/Cupric_Reductase"/>
</dbReference>
<evidence type="ECO:0000256" key="3">
    <source>
        <dbReference type="ARBA" id="ARBA00022448"/>
    </source>
</evidence>
<keyword evidence="6" id="KW-0560">Oxidoreductase</keyword>
<evidence type="ECO:0000256" key="5">
    <source>
        <dbReference type="ARBA" id="ARBA00022989"/>
    </source>
</evidence>
<dbReference type="GO" id="GO:0015677">
    <property type="term" value="P:copper ion import"/>
    <property type="evidence" value="ECO:0007669"/>
    <property type="project" value="TreeGrafter"/>
</dbReference>
<keyword evidence="7" id="KW-0406">Ion transport</keyword>
<dbReference type="PROSITE" id="PS51384">
    <property type="entry name" value="FAD_FR"/>
    <property type="match status" value="1"/>
</dbReference>
<feature type="transmembrane region" description="Helical" evidence="11">
    <location>
        <begin position="174"/>
        <end position="199"/>
    </location>
</feature>
<feature type="domain" description="FAD-binding FR-type" evidence="12">
    <location>
        <begin position="337"/>
        <end position="512"/>
    </location>
</feature>
<evidence type="ECO:0000259" key="12">
    <source>
        <dbReference type="PROSITE" id="PS51384"/>
    </source>
</evidence>
<dbReference type="PANTHER" id="PTHR32361:SF9">
    <property type="entry name" value="FERRIC REDUCTASE TRANSMEMBRANE COMPONENT 3-RELATED"/>
    <property type="match status" value="1"/>
</dbReference>
<evidence type="ECO:0000256" key="11">
    <source>
        <dbReference type="SAM" id="Phobius"/>
    </source>
</evidence>
<proteinExistence type="inferred from homology"/>
<feature type="transmembrane region" description="Helical" evidence="11">
    <location>
        <begin position="136"/>
        <end position="154"/>
    </location>
</feature>
<evidence type="ECO:0000256" key="4">
    <source>
        <dbReference type="ARBA" id="ARBA00022692"/>
    </source>
</evidence>
<evidence type="ECO:0000256" key="8">
    <source>
        <dbReference type="ARBA" id="ARBA00023136"/>
    </source>
</evidence>
<feature type="compositionally biased region" description="Low complexity" evidence="10">
    <location>
        <begin position="419"/>
        <end position="429"/>
    </location>
</feature>
<evidence type="ECO:0000256" key="9">
    <source>
        <dbReference type="ARBA" id="ARBA00023180"/>
    </source>
</evidence>
<dbReference type="Gene3D" id="3.40.50.80">
    <property type="entry name" value="Nucleotide-binding domain of ferredoxin-NADP reductase (FNR) module"/>
    <property type="match status" value="1"/>
</dbReference>
<dbReference type="SFLD" id="SFLDG01168">
    <property type="entry name" value="Ferric_reductase_subgroup_(FRE"/>
    <property type="match status" value="1"/>
</dbReference>
<dbReference type="GO" id="GO:0005886">
    <property type="term" value="C:plasma membrane"/>
    <property type="evidence" value="ECO:0007669"/>
    <property type="project" value="TreeGrafter"/>
</dbReference>
<feature type="region of interest" description="Disordered" evidence="10">
    <location>
        <begin position="419"/>
        <end position="453"/>
    </location>
</feature>
<keyword evidence="8 11" id="KW-0472">Membrane</keyword>
<feature type="transmembrane region" description="Helical" evidence="11">
    <location>
        <begin position="220"/>
        <end position="239"/>
    </location>
</feature>
<comment type="subcellular location">
    <subcellularLocation>
        <location evidence="1">Membrane</location>
        <topology evidence="1">Multi-pass membrane protein</topology>
    </subcellularLocation>
</comment>
<evidence type="ECO:0000313" key="13">
    <source>
        <dbReference type="EMBL" id="CED82645.1"/>
    </source>
</evidence>
<sequence length="695" mass="76635">MAWGYWTIEEALKLPSEYGISSRVTSQVASYPPELQLAYLQSSIIRLWSSFALPMFINYANFGCVAIIFIVATLRHFIGQWVTGKLPAPVQRVQTAIVKHLYLSSLFGKKTSQPVSFIGAKGALGRWTSVQIPTRLHGIFITILVTFNVLMVFYQPTVYPNLTYIAVGYSRSQYFRVAADRCAYLAFGLTPLAIALAGRNNILTAMTGASYSTIQIYHRWVSRMCFMHGFVHTVCWLLMEGWSNQLPTMFKRAYWNWGFVAIFGGLLLFFCSQRRIRELCYELFLIGHVTGALLWVVGCYYHALLRRETELLRWIYAAVGFWASDHLFRWVRIVVLNMPALFRTSRSTKPKTGAFAAEGYLVGEGSFIRLRLVPSVRWPAGMGGPGTYVFVRSADWKVTQAHPFTITWPMGMALPLESGARSSAASSSDQESDREKKSSASTHSTLDHEFDSSDLDSPAAFELLVKPYSGFTQSLSRSLANDPSAEDGTVQGVSTKRVKLLVEGPYGHSVQLEHYGSVLLVSGGSGVSANVAHLADLAKCLGKGTLAVKRVVVVWSIRDLDSIRAVIPYLNRLEPLFGSMPAGFVEFHVHYTGSAASESVDVEKSSGMVPAEEALAAIDRSFSHLGPAIRTIPTAGRPSVAAHVERLLPFASERIAVSTCGPTALCDASREAVKQSLGGGVTAHQIVYHEEAFTW</sequence>
<keyword evidence="9" id="KW-0325">Glycoprotein</keyword>
<dbReference type="InterPro" id="IPR017927">
    <property type="entry name" value="FAD-bd_FR_type"/>
</dbReference>
<dbReference type="Pfam" id="PF01794">
    <property type="entry name" value="Ferric_reduct"/>
    <property type="match status" value="1"/>
</dbReference>
<evidence type="ECO:0000256" key="1">
    <source>
        <dbReference type="ARBA" id="ARBA00004141"/>
    </source>
</evidence>
<dbReference type="GO" id="GO:0006826">
    <property type="term" value="P:iron ion transport"/>
    <property type="evidence" value="ECO:0007669"/>
    <property type="project" value="TreeGrafter"/>
</dbReference>
<accession>A0A0F7SQ63</accession>
<evidence type="ECO:0000256" key="2">
    <source>
        <dbReference type="ARBA" id="ARBA00006278"/>
    </source>
</evidence>
<dbReference type="PANTHER" id="PTHR32361">
    <property type="entry name" value="FERRIC/CUPRIC REDUCTASE TRANSMEMBRANE COMPONENT"/>
    <property type="match status" value="1"/>
</dbReference>
<dbReference type="EMBL" id="LN483124">
    <property type="protein sequence ID" value="CED82645.1"/>
    <property type="molecule type" value="Genomic_DNA"/>
</dbReference>
<dbReference type="CDD" id="cd06186">
    <property type="entry name" value="NOX_Duox_like_FAD_NADP"/>
    <property type="match status" value="1"/>
</dbReference>
<feature type="transmembrane region" description="Helical" evidence="11">
    <location>
        <begin position="283"/>
        <end position="303"/>
    </location>
</feature>
<evidence type="ECO:0000256" key="7">
    <source>
        <dbReference type="ARBA" id="ARBA00023065"/>
    </source>
</evidence>
<dbReference type="InterPro" id="IPR013130">
    <property type="entry name" value="Fe3_Rdtase_TM_dom"/>
</dbReference>
<evidence type="ECO:0000256" key="10">
    <source>
        <dbReference type="SAM" id="MobiDB-lite"/>
    </source>
</evidence>
<dbReference type="AlphaFoldDB" id="A0A0F7SQ63"/>